<evidence type="ECO:0008006" key="5">
    <source>
        <dbReference type="Google" id="ProtNLM"/>
    </source>
</evidence>
<dbReference type="Proteomes" id="UP000190367">
    <property type="component" value="Unassembled WGS sequence"/>
</dbReference>
<proteinExistence type="predicted"/>
<evidence type="ECO:0000313" key="4">
    <source>
        <dbReference type="Proteomes" id="UP000190367"/>
    </source>
</evidence>
<dbReference type="OrthoDB" id="196355at2"/>
<gene>
    <name evidence="3" type="ORF">SAMN04488128_1011285</name>
</gene>
<keyword evidence="1" id="KW-0812">Transmembrane</keyword>
<feature type="signal peptide" evidence="2">
    <location>
        <begin position="1"/>
        <end position="21"/>
    </location>
</feature>
<protein>
    <recommendedName>
        <fullName evidence="5">DUF2167 domain-containing protein</fullName>
    </recommendedName>
</protein>
<keyword evidence="1" id="KW-0472">Membrane</keyword>
<name>A0A1T4MUC5_9BACT</name>
<keyword evidence="4" id="KW-1185">Reference proteome</keyword>
<feature type="chain" id="PRO_5012526951" description="DUF2167 domain-containing protein" evidence="2">
    <location>
        <begin position="22"/>
        <end position="307"/>
    </location>
</feature>
<keyword evidence="1" id="KW-1133">Transmembrane helix</keyword>
<accession>A0A1T4MUC5</accession>
<evidence type="ECO:0000313" key="3">
    <source>
        <dbReference type="EMBL" id="SJZ70710.1"/>
    </source>
</evidence>
<dbReference type="Pfam" id="PF09935">
    <property type="entry name" value="DUF2167"/>
    <property type="match status" value="1"/>
</dbReference>
<dbReference type="AlphaFoldDB" id="A0A1T4MUC5"/>
<keyword evidence="2" id="KW-0732">Signal</keyword>
<evidence type="ECO:0000256" key="2">
    <source>
        <dbReference type="SAM" id="SignalP"/>
    </source>
</evidence>
<feature type="transmembrane region" description="Helical" evidence="1">
    <location>
        <begin position="265"/>
        <end position="285"/>
    </location>
</feature>
<evidence type="ECO:0000256" key="1">
    <source>
        <dbReference type="SAM" id="Phobius"/>
    </source>
</evidence>
<sequence>MWKVFAYYLFICLAVVSRAFAGVGEDSLNRYDMLDPEDKLSASFTYQQGNVVLNNGMVLSVPEGYRFLDAVQGRTLVERLWGNPQNPGFLGLLLPKPGSQPENILFGIEISTDETGYLSQQEARQLNYTTLMQKMQQHLLQENNWRNRKGLSTVTDMYWAMPPAYNETDNTQHLVRILQLGKNASILNYEMRILTRTGALSLTAVANTSQLTALQALMPAMVANIHLPVGQRYLDFNPHTDQIATWTERVLRMGEILDAGHFFEWLLNTWLFIAVCLVMVSFIYVMQYIHRRRELPKQFFHVDERLN</sequence>
<organism evidence="3 4">
    <name type="scientific">Chitinophaga eiseniae</name>
    <dbReference type="NCBI Taxonomy" id="634771"/>
    <lineage>
        <taxon>Bacteria</taxon>
        <taxon>Pseudomonadati</taxon>
        <taxon>Bacteroidota</taxon>
        <taxon>Chitinophagia</taxon>
        <taxon>Chitinophagales</taxon>
        <taxon>Chitinophagaceae</taxon>
        <taxon>Chitinophaga</taxon>
    </lineage>
</organism>
<dbReference type="RefSeq" id="WP_078667895.1">
    <property type="nucleotide sequence ID" value="NZ_FUWZ01000001.1"/>
</dbReference>
<reference evidence="4" key="1">
    <citation type="submission" date="2017-02" db="EMBL/GenBank/DDBJ databases">
        <authorList>
            <person name="Varghese N."/>
            <person name="Submissions S."/>
        </authorList>
    </citation>
    <scope>NUCLEOTIDE SEQUENCE [LARGE SCALE GENOMIC DNA]</scope>
    <source>
        <strain evidence="4">DSM 22224</strain>
    </source>
</reference>
<dbReference type="STRING" id="634771.SAMN04488128_1011285"/>
<dbReference type="InterPro" id="IPR018682">
    <property type="entry name" value="DUF2167_membr"/>
</dbReference>
<dbReference type="EMBL" id="FUWZ01000001">
    <property type="protein sequence ID" value="SJZ70710.1"/>
    <property type="molecule type" value="Genomic_DNA"/>
</dbReference>